<accession>W1NN43</accession>
<proteinExistence type="predicted"/>
<protein>
    <submittedName>
        <fullName evidence="1">Uncharacterized protein</fullName>
    </submittedName>
</protein>
<name>W1NN43_AMBTC</name>
<dbReference type="EMBL" id="KI397142">
    <property type="protein sequence ID" value="ERM96710.1"/>
    <property type="molecule type" value="Genomic_DNA"/>
</dbReference>
<dbReference type="HOGENOM" id="CLU_2267358_0_0_1"/>
<dbReference type="Proteomes" id="UP000017836">
    <property type="component" value="Unassembled WGS sequence"/>
</dbReference>
<keyword evidence="2" id="KW-1185">Reference proteome</keyword>
<sequence length="103" mass="10829">MTMSGYQLTIINKQYVQKHNEPAVCDVAKRQNVLANSDKENGPAACSIADGENGPAVGAIEERENGVAAYSYAEGANGPAVGVITEGERGQQLVQSHGEKLGR</sequence>
<reference evidence="2" key="1">
    <citation type="journal article" date="2013" name="Science">
        <title>The Amborella genome and the evolution of flowering plants.</title>
        <authorList>
            <consortium name="Amborella Genome Project"/>
        </authorList>
    </citation>
    <scope>NUCLEOTIDE SEQUENCE [LARGE SCALE GENOMIC DNA]</scope>
</reference>
<evidence type="ECO:0000313" key="1">
    <source>
        <dbReference type="EMBL" id="ERM96710.1"/>
    </source>
</evidence>
<dbReference type="Gramene" id="ERM96710">
    <property type="protein sequence ID" value="ERM96710"/>
    <property type="gene ID" value="AMTR_s00001p00273030"/>
</dbReference>
<gene>
    <name evidence="1" type="ORF">AMTR_s00001p00273030</name>
</gene>
<evidence type="ECO:0000313" key="2">
    <source>
        <dbReference type="Proteomes" id="UP000017836"/>
    </source>
</evidence>
<organism evidence="1 2">
    <name type="scientific">Amborella trichopoda</name>
    <dbReference type="NCBI Taxonomy" id="13333"/>
    <lineage>
        <taxon>Eukaryota</taxon>
        <taxon>Viridiplantae</taxon>
        <taxon>Streptophyta</taxon>
        <taxon>Embryophyta</taxon>
        <taxon>Tracheophyta</taxon>
        <taxon>Spermatophyta</taxon>
        <taxon>Magnoliopsida</taxon>
        <taxon>Amborellales</taxon>
        <taxon>Amborellaceae</taxon>
        <taxon>Amborella</taxon>
    </lineage>
</organism>
<dbReference type="AlphaFoldDB" id="W1NN43"/>